<feature type="transmembrane region" description="Helical" evidence="11">
    <location>
        <begin position="424"/>
        <end position="445"/>
    </location>
</feature>
<keyword evidence="8 11" id="KW-1133">Transmembrane helix</keyword>
<dbReference type="EC" id="3.4.24.-" evidence="11"/>
<evidence type="ECO:0000256" key="1">
    <source>
        <dbReference type="ARBA" id="ARBA00001947"/>
    </source>
</evidence>
<evidence type="ECO:0000256" key="2">
    <source>
        <dbReference type="ARBA" id="ARBA00004141"/>
    </source>
</evidence>
<evidence type="ECO:0000313" key="14">
    <source>
        <dbReference type="Proteomes" id="UP000016201"/>
    </source>
</evidence>
<evidence type="ECO:0000313" key="13">
    <source>
        <dbReference type="EMBL" id="EOR05872.1"/>
    </source>
</evidence>
<comment type="cofactor">
    <cofactor evidence="1 11">
        <name>Zn(2+)</name>
        <dbReference type="ChEBI" id="CHEBI:29105"/>
    </cofactor>
</comment>
<dbReference type="PANTHER" id="PTHR42837">
    <property type="entry name" value="REGULATOR OF SIGMA-E PROTEASE RSEP"/>
    <property type="match status" value="1"/>
</dbReference>
<dbReference type="GO" id="GO:0016020">
    <property type="term" value="C:membrane"/>
    <property type="evidence" value="ECO:0007669"/>
    <property type="project" value="UniProtKB-SubCell"/>
</dbReference>
<feature type="transmembrane region" description="Helical" evidence="11">
    <location>
        <begin position="380"/>
        <end position="399"/>
    </location>
</feature>
<comment type="similarity">
    <text evidence="3 11">Belongs to the peptidase M50B family.</text>
</comment>
<keyword evidence="5 11" id="KW-0812">Transmembrane</keyword>
<evidence type="ECO:0000256" key="8">
    <source>
        <dbReference type="ARBA" id="ARBA00022989"/>
    </source>
</evidence>
<keyword evidence="7 11" id="KW-0862">Zinc</keyword>
<dbReference type="OrthoDB" id="9782003at2"/>
<name>R9AUI9_9GAMM</name>
<dbReference type="GO" id="GO:0006508">
    <property type="term" value="P:proteolysis"/>
    <property type="evidence" value="ECO:0007669"/>
    <property type="project" value="UniProtKB-KW"/>
</dbReference>
<dbReference type="InterPro" id="IPR041489">
    <property type="entry name" value="PDZ_6"/>
</dbReference>
<feature type="domain" description="PDZ" evidence="12">
    <location>
        <begin position="209"/>
        <end position="278"/>
    </location>
</feature>
<dbReference type="eggNOG" id="COG0750">
    <property type="taxonomic scope" value="Bacteria"/>
</dbReference>
<keyword evidence="14" id="KW-1185">Reference proteome</keyword>
<evidence type="ECO:0000256" key="6">
    <source>
        <dbReference type="ARBA" id="ARBA00022801"/>
    </source>
</evidence>
<keyword evidence="6 11" id="KW-0378">Hydrolase</keyword>
<dbReference type="Pfam" id="PF02163">
    <property type="entry name" value="Peptidase_M50"/>
    <property type="match status" value="1"/>
</dbReference>
<dbReference type="AlphaFoldDB" id="R9AUI9"/>
<evidence type="ECO:0000256" key="3">
    <source>
        <dbReference type="ARBA" id="ARBA00007931"/>
    </source>
</evidence>
<keyword evidence="10 11" id="KW-0472">Membrane</keyword>
<feature type="domain" description="PDZ" evidence="12">
    <location>
        <begin position="116"/>
        <end position="187"/>
    </location>
</feature>
<dbReference type="Gene3D" id="2.30.42.10">
    <property type="match status" value="2"/>
</dbReference>
<dbReference type="InterPro" id="IPR008915">
    <property type="entry name" value="Peptidase_M50"/>
</dbReference>
<dbReference type="EMBL" id="AQFM01000040">
    <property type="protein sequence ID" value="EOR05872.1"/>
    <property type="molecule type" value="Genomic_DNA"/>
</dbReference>
<proteinExistence type="inferred from homology"/>
<dbReference type="SUPFAM" id="SSF50156">
    <property type="entry name" value="PDZ domain-like"/>
    <property type="match status" value="2"/>
</dbReference>
<dbReference type="SMART" id="SM00228">
    <property type="entry name" value="PDZ"/>
    <property type="match status" value="2"/>
</dbReference>
<evidence type="ECO:0000256" key="7">
    <source>
        <dbReference type="ARBA" id="ARBA00022833"/>
    </source>
</evidence>
<dbReference type="InterPro" id="IPR004387">
    <property type="entry name" value="Pept_M50_Zn"/>
</dbReference>
<gene>
    <name evidence="13" type="ORF">I593_02690</name>
</gene>
<dbReference type="Proteomes" id="UP000016201">
    <property type="component" value="Unassembled WGS sequence"/>
</dbReference>
<keyword evidence="11" id="KW-0479">Metal-binding</keyword>
<feature type="transmembrane region" description="Helical" evidence="11">
    <location>
        <begin position="98"/>
        <end position="120"/>
    </location>
</feature>
<protein>
    <recommendedName>
        <fullName evidence="11">Zinc metalloprotease</fullName>
        <ecNumber evidence="11">3.4.24.-</ecNumber>
    </recommendedName>
</protein>
<evidence type="ECO:0000259" key="12">
    <source>
        <dbReference type="SMART" id="SM00228"/>
    </source>
</evidence>
<evidence type="ECO:0000256" key="10">
    <source>
        <dbReference type="ARBA" id="ARBA00023136"/>
    </source>
</evidence>
<dbReference type="InterPro" id="IPR036034">
    <property type="entry name" value="PDZ_sf"/>
</dbReference>
<dbReference type="GO" id="GO:0004222">
    <property type="term" value="F:metalloendopeptidase activity"/>
    <property type="evidence" value="ECO:0007669"/>
    <property type="project" value="InterPro"/>
</dbReference>
<evidence type="ECO:0000256" key="4">
    <source>
        <dbReference type="ARBA" id="ARBA00022670"/>
    </source>
</evidence>
<dbReference type="GO" id="GO:0046872">
    <property type="term" value="F:metal ion binding"/>
    <property type="evidence" value="ECO:0007669"/>
    <property type="project" value="UniProtKB-KW"/>
</dbReference>
<evidence type="ECO:0000256" key="9">
    <source>
        <dbReference type="ARBA" id="ARBA00023049"/>
    </source>
</evidence>
<dbReference type="PANTHER" id="PTHR42837:SF2">
    <property type="entry name" value="MEMBRANE METALLOPROTEASE ARASP2, CHLOROPLASTIC-RELATED"/>
    <property type="match status" value="1"/>
</dbReference>
<dbReference type="CDD" id="cd23081">
    <property type="entry name" value="cpPDZ_EcRseP-like"/>
    <property type="match status" value="1"/>
</dbReference>
<comment type="subcellular location">
    <subcellularLocation>
        <location evidence="2">Membrane</location>
        <topology evidence="2">Multi-pass membrane protein</topology>
    </subcellularLocation>
</comment>
<dbReference type="InterPro" id="IPR001478">
    <property type="entry name" value="PDZ"/>
</dbReference>
<dbReference type="PATRIC" id="fig|1120927.3.peg.2618"/>
<keyword evidence="4 13" id="KW-0645">Protease</keyword>
<accession>R9AUI9</accession>
<sequence>MNALFIIVAAILLLGPLIAIHEFGHYFVARKLGVKVLVYSIGFGPTVLKWTSKKSGIQYQLSALPLGGYVKMLDEREGNVAEADLPYAFNRQHPWKRIAIVAAGPLINLIFAVLLFWVLFLPAQEQLNTRVGKVLVNSPAATAQMQVGDKITAVDGAKTTTWEQLNFALVDRAGESGVIQIEADRNGQAKSFQLPIQNFLKDQNQSPLDSLGFIPYRPYFPATVKKLSEDGAAIRQGMKAGDQIVAIDGVKMKDWFDVVEVVQASPEKLLKIDVLRQNQLVHLEVMPQGKRDNMGNVSGVLGVQNNPGQVVIPEEYKQTIQYGPVEAFGKALDKTGQISTMILNSIVKMVRGLIGLENLSGPITIAKVAGQSAEMGWQTFISFMALMSVSLGILNLLPIPMLDGGHLVYYFVELIRGKPVSEQIQLVGLKIGMVLLGSMMLLALFNDFMRL</sequence>
<organism evidence="13 14">
    <name type="scientific">Acinetobacter tandoii DSM 14970 = CIP 107469</name>
    <dbReference type="NCBI Taxonomy" id="1120927"/>
    <lineage>
        <taxon>Bacteria</taxon>
        <taxon>Pseudomonadati</taxon>
        <taxon>Pseudomonadota</taxon>
        <taxon>Gammaproteobacteria</taxon>
        <taxon>Moraxellales</taxon>
        <taxon>Moraxellaceae</taxon>
        <taxon>Acinetobacter</taxon>
    </lineage>
</organism>
<dbReference type="RefSeq" id="WP_016167721.1">
    <property type="nucleotide sequence ID" value="NZ_JHZG01000010.1"/>
</dbReference>
<dbReference type="Pfam" id="PF17820">
    <property type="entry name" value="PDZ_6"/>
    <property type="match status" value="1"/>
</dbReference>
<reference evidence="13 14" key="1">
    <citation type="submission" date="2013-03" db="EMBL/GenBank/DDBJ databases">
        <title>The Genome Sequence of Acinetobacter tandoii CIP 107469.</title>
        <authorList>
            <consortium name="The Broad Institute Genome Sequencing Platform"/>
            <consortium name="The Broad Institute Genome Sequencing Center for Infectious Disease"/>
            <person name="Cerqueira G."/>
            <person name="Feldgarden M."/>
            <person name="Courvalin P."/>
            <person name="Perichon B."/>
            <person name="Grillot-Courvalin C."/>
            <person name="Clermont D."/>
            <person name="Rocha E."/>
            <person name="Yoon E.-J."/>
            <person name="Nemec A."/>
            <person name="Walker B."/>
            <person name="Young S.K."/>
            <person name="Zeng Q."/>
            <person name="Gargeya S."/>
            <person name="Fitzgerald M."/>
            <person name="Haas B."/>
            <person name="Abouelleil A."/>
            <person name="Alvarado L."/>
            <person name="Arachchi H.M."/>
            <person name="Berlin A.M."/>
            <person name="Chapman S.B."/>
            <person name="Dewar J."/>
            <person name="Goldberg J."/>
            <person name="Griggs A."/>
            <person name="Gujja S."/>
            <person name="Hansen M."/>
            <person name="Howarth C."/>
            <person name="Imamovic A."/>
            <person name="Larimer J."/>
            <person name="McCowan C."/>
            <person name="Murphy C."/>
            <person name="Neiman D."/>
            <person name="Pearson M."/>
            <person name="Priest M."/>
            <person name="Roberts A."/>
            <person name="Saif S."/>
            <person name="Shea T."/>
            <person name="Sisk P."/>
            <person name="Sykes S."/>
            <person name="Wortman J."/>
            <person name="Nusbaum C."/>
            <person name="Birren B."/>
        </authorList>
    </citation>
    <scope>NUCLEOTIDE SEQUENCE [LARGE SCALE GENOMIC DNA]</scope>
    <source>
        <strain evidence="13 14">CIP 107469</strain>
    </source>
</reference>
<dbReference type="CDD" id="cd06163">
    <property type="entry name" value="S2P-M50_PDZ_RseP-like"/>
    <property type="match status" value="2"/>
</dbReference>
<keyword evidence="9 11" id="KW-0482">Metalloprotease</keyword>
<comment type="caution">
    <text evidence="13">The sequence shown here is derived from an EMBL/GenBank/DDBJ whole genome shotgun (WGS) entry which is preliminary data.</text>
</comment>
<evidence type="ECO:0000256" key="11">
    <source>
        <dbReference type="RuleBase" id="RU362031"/>
    </source>
</evidence>
<dbReference type="NCBIfam" id="TIGR00054">
    <property type="entry name" value="RIP metalloprotease RseP"/>
    <property type="match status" value="1"/>
</dbReference>
<evidence type="ECO:0000256" key="5">
    <source>
        <dbReference type="ARBA" id="ARBA00022692"/>
    </source>
</evidence>